<name>A0A0F9VZI1_9ZZZZ</name>
<evidence type="ECO:0000313" key="1">
    <source>
        <dbReference type="EMBL" id="KKN71218.1"/>
    </source>
</evidence>
<gene>
    <name evidence="1" type="ORF">LCGC14_0422610</name>
</gene>
<proteinExistence type="predicted"/>
<protein>
    <submittedName>
        <fullName evidence="1">Uncharacterized protein</fullName>
    </submittedName>
</protein>
<dbReference type="EMBL" id="LAZR01000387">
    <property type="protein sequence ID" value="KKN71218.1"/>
    <property type="molecule type" value="Genomic_DNA"/>
</dbReference>
<accession>A0A0F9VZI1</accession>
<organism evidence="1">
    <name type="scientific">marine sediment metagenome</name>
    <dbReference type="NCBI Taxonomy" id="412755"/>
    <lineage>
        <taxon>unclassified sequences</taxon>
        <taxon>metagenomes</taxon>
        <taxon>ecological metagenomes</taxon>
    </lineage>
</organism>
<comment type="caution">
    <text evidence="1">The sequence shown here is derived from an EMBL/GenBank/DDBJ whole genome shotgun (WGS) entry which is preliminary data.</text>
</comment>
<sequence length="80" mass="8938">MKKNTLIEVEWNDTFATCSWHTDASASNLPVCKCKTAGYFINKDKVALRVSHTVQTGQFDARDASAIPVGCITKIRRLKH</sequence>
<dbReference type="AlphaFoldDB" id="A0A0F9VZI1"/>
<reference evidence="1" key="1">
    <citation type="journal article" date="2015" name="Nature">
        <title>Complex archaea that bridge the gap between prokaryotes and eukaryotes.</title>
        <authorList>
            <person name="Spang A."/>
            <person name="Saw J.H."/>
            <person name="Jorgensen S.L."/>
            <person name="Zaremba-Niedzwiedzka K."/>
            <person name="Martijn J."/>
            <person name="Lind A.E."/>
            <person name="van Eijk R."/>
            <person name="Schleper C."/>
            <person name="Guy L."/>
            <person name="Ettema T.J."/>
        </authorList>
    </citation>
    <scope>NUCLEOTIDE SEQUENCE</scope>
</reference>